<gene>
    <name evidence="1" type="ORF">MRATA1EN22A_LOCUS4195</name>
</gene>
<name>A0AC59YCG2_RANTA</name>
<evidence type="ECO:0000313" key="2">
    <source>
        <dbReference type="Proteomes" id="UP001162501"/>
    </source>
</evidence>
<proteinExistence type="predicted"/>
<reference evidence="1" key="2">
    <citation type="submission" date="2025-03" db="EMBL/GenBank/DDBJ databases">
        <authorList>
            <consortium name="ELIXIR-Norway"/>
            <consortium name="Elixir Norway"/>
        </authorList>
    </citation>
    <scope>NUCLEOTIDE SEQUENCE</scope>
</reference>
<reference evidence="1" key="1">
    <citation type="submission" date="2023-05" db="EMBL/GenBank/DDBJ databases">
        <authorList>
            <consortium name="ELIXIR-Norway"/>
        </authorList>
    </citation>
    <scope>NUCLEOTIDE SEQUENCE</scope>
</reference>
<feature type="non-terminal residue" evidence="1">
    <location>
        <position position="77"/>
    </location>
</feature>
<evidence type="ECO:0000313" key="1">
    <source>
        <dbReference type="EMBL" id="CAM9556767.1"/>
    </source>
</evidence>
<dbReference type="Proteomes" id="UP001162501">
    <property type="component" value="Chromosome 12"/>
</dbReference>
<feature type="non-terminal residue" evidence="1">
    <location>
        <position position="1"/>
    </location>
</feature>
<accession>A0AC59YCG2</accession>
<organism evidence="1 2">
    <name type="scientific">Rangifer tarandus platyrhynchus</name>
    <name type="common">Svalbard reindeer</name>
    <dbReference type="NCBI Taxonomy" id="3082113"/>
    <lineage>
        <taxon>Eukaryota</taxon>
        <taxon>Metazoa</taxon>
        <taxon>Chordata</taxon>
        <taxon>Craniata</taxon>
        <taxon>Vertebrata</taxon>
        <taxon>Euteleostomi</taxon>
        <taxon>Mammalia</taxon>
        <taxon>Eutheria</taxon>
        <taxon>Laurasiatheria</taxon>
        <taxon>Artiodactyla</taxon>
        <taxon>Ruminantia</taxon>
        <taxon>Pecora</taxon>
        <taxon>Cervidae</taxon>
        <taxon>Odocoileinae</taxon>
        <taxon>Rangifer</taxon>
    </lineage>
</organism>
<dbReference type="EMBL" id="OX596096">
    <property type="protein sequence ID" value="CAM9556767.1"/>
    <property type="molecule type" value="Genomic_DNA"/>
</dbReference>
<sequence length="77" mass="9051">RGSHTQDPTRSDHWAVSARSRPLRDSLRAFKKKRREKEKRKRRRPCRLVRPTQPPEETRAKPRDPQNSPGEGWGAGR</sequence>
<protein>
    <submittedName>
        <fullName evidence="1">Uncharacterized protein</fullName>
    </submittedName>
</protein>